<evidence type="ECO:0000256" key="2">
    <source>
        <dbReference type="ARBA" id="ARBA00023180"/>
    </source>
</evidence>
<protein>
    <recommendedName>
        <fullName evidence="8">Glucose-methanol-choline oxidoreductase N-terminal domain-containing protein</fullName>
    </recommendedName>
</protein>
<evidence type="ECO:0008006" key="8">
    <source>
        <dbReference type="Google" id="ProtNLM"/>
    </source>
</evidence>
<dbReference type="InterPro" id="IPR036188">
    <property type="entry name" value="FAD/NAD-bd_sf"/>
</dbReference>
<keyword evidence="2" id="KW-0325">Glycoprotein</keyword>
<feature type="signal peptide" evidence="3">
    <location>
        <begin position="1"/>
        <end position="22"/>
    </location>
</feature>
<dbReference type="SUPFAM" id="SSF54373">
    <property type="entry name" value="FAD-linked reductases, C-terminal domain"/>
    <property type="match status" value="1"/>
</dbReference>
<evidence type="ECO:0000256" key="1">
    <source>
        <dbReference type="ARBA" id="ARBA00010790"/>
    </source>
</evidence>
<dbReference type="Gene3D" id="3.50.50.60">
    <property type="entry name" value="FAD/NAD(P)-binding domain"/>
    <property type="match status" value="1"/>
</dbReference>
<gene>
    <name evidence="6" type="ORF">NPX13_g6904</name>
</gene>
<dbReference type="EMBL" id="JANPWZ010001284">
    <property type="protein sequence ID" value="KAJ3567057.1"/>
    <property type="molecule type" value="Genomic_DNA"/>
</dbReference>
<dbReference type="Pfam" id="PF00732">
    <property type="entry name" value="GMC_oxred_N"/>
    <property type="match status" value="1"/>
</dbReference>
<dbReference type="PANTHER" id="PTHR11552">
    <property type="entry name" value="GLUCOSE-METHANOL-CHOLINE GMC OXIDOREDUCTASE"/>
    <property type="match status" value="1"/>
</dbReference>
<sequence length="965" mass="104560">MRLFITKLLISLLLFCTSTIVAQRGNGYFGYELHKRGDPESTNYETADTPGVDLVGEIDIEVDNITAKINLDAKVLNLLHFTAGVDASINRVRLTIQDVSAKVLLEARLGNVVQMVGDVLNVIDLNPIVATLGQGVGDVVGNLTGDLGGTTTTASAASSTSNVKRNSLDYNVQHNILYSINNYSGETHTNRVLGQDGSLYDVSLDNDGNEQGQKTVGYYSEDMTFTGHNRSVTLDGKAEFELGYKYAPFPGLEITAYIYTTPEGQVLKTQVISEAEGGGTSTISDDEDQILASFGPAILYATIMAGSEIGGIAGFCFQPLVPVLLGEHRFKQVLRFCFVFFQSLHLSCDGVTLACRIGVTWPRSSCVTPAYSRFIRSIESHRLLGSSFGIPGDDAIYDYVVVGGGTAGLTLATRLVEQQAGSVAVVEAGTFYETAGNTSQVPAYDSYFSSKGAHDWHPLVDWGYQTTPQAGAYNKPIHYPRGKMLGGSSGRNSMVYQRGTKGSYKMWADAVGDNSYEFHNFLPYFMKSVNFTGPSNSRFSNSTPSFDSTVVGAGNGPLSVTFSHYAQAFASWATKGLREIGLPVIDGFLSGRLLGQSYCMFTINADTMMRESSETSFLQKGLHYPQLTVYHLTLAKNIIFSGNDAKGVIVNTQGLNYTLSARKEVILTAGVFGSPQLLMVSGVGPEMTLKQLGIPVVANRPGVGQGMQDHISFGVTYRVNAPTLSALQDPDFAAEQARLYAMAIGMYTNPTGDVLAWEKIPECLRHTLSNKSQEALTNYPADWPELEYITISGYVGLQENSRFGAPNDGANYATLVVSTIAPRSRGYVSIESSDTAVAPLINPNFFIDRTDIEVSVAGFKRAREFWRTKAMRSFTIGDEVFPGNNVSTDAQIEDIVRRSYNTIFHGALGKSDDPMAVIDNKARVYGVKRLRVVDAASFPILIPGHPQATIYALAEKIACDISGKC</sequence>
<evidence type="ECO:0000256" key="3">
    <source>
        <dbReference type="SAM" id="SignalP"/>
    </source>
</evidence>
<reference evidence="6" key="1">
    <citation type="submission" date="2022-07" db="EMBL/GenBank/DDBJ databases">
        <title>Genome Sequence of Xylaria arbuscula.</title>
        <authorList>
            <person name="Buettner E."/>
        </authorList>
    </citation>
    <scope>NUCLEOTIDE SEQUENCE</scope>
    <source>
        <strain evidence="6">VT107</strain>
    </source>
</reference>
<accession>A0A9W8TJP3</accession>
<feature type="chain" id="PRO_5040754054" description="Glucose-methanol-choline oxidoreductase N-terminal domain-containing protein" evidence="3">
    <location>
        <begin position="23"/>
        <end position="965"/>
    </location>
</feature>
<dbReference type="GO" id="GO:0044550">
    <property type="term" value="P:secondary metabolite biosynthetic process"/>
    <property type="evidence" value="ECO:0007669"/>
    <property type="project" value="TreeGrafter"/>
</dbReference>
<evidence type="ECO:0000259" key="4">
    <source>
        <dbReference type="Pfam" id="PF00732"/>
    </source>
</evidence>
<dbReference type="VEuPathDB" id="FungiDB:F4678DRAFT_435489"/>
<dbReference type="GO" id="GO:0016614">
    <property type="term" value="F:oxidoreductase activity, acting on CH-OH group of donors"/>
    <property type="evidence" value="ECO:0007669"/>
    <property type="project" value="InterPro"/>
</dbReference>
<dbReference type="SUPFAM" id="SSF51905">
    <property type="entry name" value="FAD/NAD(P)-binding domain"/>
    <property type="match status" value="1"/>
</dbReference>
<feature type="domain" description="Glucose-methanol-choline oxidoreductase N-terminal" evidence="4">
    <location>
        <begin position="397"/>
        <end position="711"/>
    </location>
</feature>
<comment type="caution">
    <text evidence="6">The sequence shown here is derived from an EMBL/GenBank/DDBJ whole genome shotgun (WGS) entry which is preliminary data.</text>
</comment>
<dbReference type="InterPro" id="IPR012132">
    <property type="entry name" value="GMC_OxRdtase"/>
</dbReference>
<dbReference type="Proteomes" id="UP001148614">
    <property type="component" value="Unassembled WGS sequence"/>
</dbReference>
<dbReference type="AlphaFoldDB" id="A0A9W8TJP3"/>
<dbReference type="Gene3D" id="3.30.560.10">
    <property type="entry name" value="Glucose Oxidase, domain 3"/>
    <property type="match status" value="1"/>
</dbReference>
<feature type="domain" description="Glucose-methanol-choline oxidoreductase C-terminal" evidence="5">
    <location>
        <begin position="822"/>
        <end position="954"/>
    </location>
</feature>
<keyword evidence="3" id="KW-0732">Signal</keyword>
<comment type="similarity">
    <text evidence="1">Belongs to the GMC oxidoreductase family.</text>
</comment>
<dbReference type="InterPro" id="IPR007867">
    <property type="entry name" value="GMC_OxRtase_C"/>
</dbReference>
<evidence type="ECO:0000313" key="6">
    <source>
        <dbReference type="EMBL" id="KAJ3567057.1"/>
    </source>
</evidence>
<dbReference type="PANTHER" id="PTHR11552:SF138">
    <property type="entry name" value="DEHYDROGENASE PKFF-RELATED"/>
    <property type="match status" value="1"/>
</dbReference>
<dbReference type="InterPro" id="IPR000172">
    <property type="entry name" value="GMC_OxRdtase_N"/>
</dbReference>
<evidence type="ECO:0000313" key="7">
    <source>
        <dbReference type="Proteomes" id="UP001148614"/>
    </source>
</evidence>
<evidence type="ECO:0000259" key="5">
    <source>
        <dbReference type="Pfam" id="PF05199"/>
    </source>
</evidence>
<name>A0A9W8TJP3_9PEZI</name>
<dbReference type="GO" id="GO:0050660">
    <property type="term" value="F:flavin adenine dinucleotide binding"/>
    <property type="evidence" value="ECO:0007669"/>
    <property type="project" value="InterPro"/>
</dbReference>
<dbReference type="Pfam" id="PF05199">
    <property type="entry name" value="GMC_oxred_C"/>
    <property type="match status" value="1"/>
</dbReference>
<keyword evidence="7" id="KW-1185">Reference proteome</keyword>
<organism evidence="6 7">
    <name type="scientific">Xylaria arbuscula</name>
    <dbReference type="NCBI Taxonomy" id="114810"/>
    <lineage>
        <taxon>Eukaryota</taxon>
        <taxon>Fungi</taxon>
        <taxon>Dikarya</taxon>
        <taxon>Ascomycota</taxon>
        <taxon>Pezizomycotina</taxon>
        <taxon>Sordariomycetes</taxon>
        <taxon>Xylariomycetidae</taxon>
        <taxon>Xylariales</taxon>
        <taxon>Xylariaceae</taxon>
        <taxon>Xylaria</taxon>
    </lineage>
</organism>
<proteinExistence type="inferred from homology"/>